<dbReference type="GO" id="GO:0022857">
    <property type="term" value="F:transmembrane transporter activity"/>
    <property type="evidence" value="ECO:0007669"/>
    <property type="project" value="InterPro"/>
</dbReference>
<evidence type="ECO:0000256" key="1">
    <source>
        <dbReference type="ARBA" id="ARBA00004651"/>
    </source>
</evidence>
<feature type="transmembrane region" description="Helical" evidence="6">
    <location>
        <begin position="12"/>
        <end position="35"/>
    </location>
</feature>
<feature type="transmembrane region" description="Helical" evidence="6">
    <location>
        <begin position="309"/>
        <end position="331"/>
    </location>
</feature>
<gene>
    <name evidence="7" type="ORF">NE863_15860</name>
</gene>
<dbReference type="Pfam" id="PF07690">
    <property type="entry name" value="MFS_1"/>
    <property type="match status" value="1"/>
</dbReference>
<dbReference type="OrthoDB" id="8417902at2"/>
<sequence length="414" mass="43770">MDKSNLWGDAAFRRISLVLTVDSFCSWMLVAALPLVVASRFGAGAELVGSLALRLLPSLLLAPIVASLLRRSGPQLPVLCCLSVTAIAIPGLAFAPDAMTLHMIVLVIGAADAVVTPGLLMLRAAVVPAGRNMEANTAFQAIDRFAKIFGPPAAGLAAASTSIVTTLLALSLAQIGAALLLVLQPRDKPVQENAAPSHASGFGRETLAMFRENPLLWALLLPAFGYMVSLGTLQPFLFWLSRDQFHLGPEMWTLLLAAQGAGALIGAVVSHRLAGALTSTQALLRAYLLSSLLEGLSTFALIFAPNSLVASGLLIVGGIPEMIAFATYFTLLQRCLSLERQAVFYAVSLPLMDACLIAGIVSGAFYTSDLVTLGQFWLFASACAVLPVLPFLAWRGSATDRQSSVSRQKDQRQP</sequence>
<dbReference type="InterPro" id="IPR011701">
    <property type="entry name" value="MFS"/>
</dbReference>
<feature type="transmembrane region" description="Helical" evidence="6">
    <location>
        <begin position="47"/>
        <end position="69"/>
    </location>
</feature>
<dbReference type="GO" id="GO:0005886">
    <property type="term" value="C:plasma membrane"/>
    <property type="evidence" value="ECO:0007669"/>
    <property type="project" value="UniProtKB-SubCell"/>
</dbReference>
<dbReference type="InterPro" id="IPR036259">
    <property type="entry name" value="MFS_trans_sf"/>
</dbReference>
<evidence type="ECO:0000313" key="8">
    <source>
        <dbReference type="Proteomes" id="UP001055460"/>
    </source>
</evidence>
<evidence type="ECO:0000256" key="3">
    <source>
        <dbReference type="ARBA" id="ARBA00022692"/>
    </source>
</evidence>
<feature type="transmembrane region" description="Helical" evidence="6">
    <location>
        <begin position="343"/>
        <end position="364"/>
    </location>
</feature>
<feature type="transmembrane region" description="Helical" evidence="6">
    <location>
        <begin position="251"/>
        <end position="270"/>
    </location>
</feature>
<dbReference type="SUPFAM" id="SSF103473">
    <property type="entry name" value="MFS general substrate transporter"/>
    <property type="match status" value="1"/>
</dbReference>
<evidence type="ECO:0000256" key="2">
    <source>
        <dbReference type="ARBA" id="ARBA00022475"/>
    </source>
</evidence>
<feature type="transmembrane region" description="Helical" evidence="6">
    <location>
        <begin position="376"/>
        <end position="394"/>
    </location>
</feature>
<feature type="transmembrane region" description="Helical" evidence="6">
    <location>
        <begin position="282"/>
        <end position="303"/>
    </location>
</feature>
<accession>A0A9Q8Y7T7</accession>
<evidence type="ECO:0000256" key="5">
    <source>
        <dbReference type="ARBA" id="ARBA00023136"/>
    </source>
</evidence>
<feature type="transmembrane region" description="Helical" evidence="6">
    <location>
        <begin position="215"/>
        <end position="239"/>
    </location>
</feature>
<dbReference type="Gene3D" id="1.20.1250.20">
    <property type="entry name" value="MFS general substrate transporter like domains"/>
    <property type="match status" value="2"/>
</dbReference>
<name>A0A9Q8Y7T7_ENSAD</name>
<organism evidence="7 8">
    <name type="scientific">Ensifer adhaerens</name>
    <name type="common">Sinorhizobium morelense</name>
    <dbReference type="NCBI Taxonomy" id="106592"/>
    <lineage>
        <taxon>Bacteria</taxon>
        <taxon>Pseudomonadati</taxon>
        <taxon>Pseudomonadota</taxon>
        <taxon>Alphaproteobacteria</taxon>
        <taxon>Hyphomicrobiales</taxon>
        <taxon>Rhizobiaceae</taxon>
        <taxon>Sinorhizobium/Ensifer group</taxon>
        <taxon>Ensifer</taxon>
    </lineage>
</organism>
<evidence type="ECO:0000256" key="4">
    <source>
        <dbReference type="ARBA" id="ARBA00022989"/>
    </source>
</evidence>
<dbReference type="PANTHER" id="PTHR23513">
    <property type="entry name" value="INTEGRAL MEMBRANE EFFLUX PROTEIN-RELATED"/>
    <property type="match status" value="1"/>
</dbReference>
<proteinExistence type="predicted"/>
<dbReference type="AlphaFoldDB" id="A0A9Q8Y7T7"/>
<evidence type="ECO:0000313" key="7">
    <source>
        <dbReference type="EMBL" id="USJ22752.1"/>
    </source>
</evidence>
<dbReference type="PANTHER" id="PTHR23513:SF11">
    <property type="entry name" value="STAPHYLOFERRIN A TRANSPORTER"/>
    <property type="match status" value="1"/>
</dbReference>
<dbReference type="EMBL" id="CP098807">
    <property type="protein sequence ID" value="USJ22752.1"/>
    <property type="molecule type" value="Genomic_DNA"/>
</dbReference>
<keyword evidence="4 6" id="KW-1133">Transmembrane helix</keyword>
<feature type="transmembrane region" description="Helical" evidence="6">
    <location>
        <begin position="101"/>
        <end position="122"/>
    </location>
</feature>
<dbReference type="Proteomes" id="UP001055460">
    <property type="component" value="Chromosome"/>
</dbReference>
<reference evidence="7" key="1">
    <citation type="submission" date="2022-06" db="EMBL/GenBank/DDBJ databases">
        <title>Physiological and biochemical characterization and genomic elucidation of a strain of the genus Ensifer adhaerens M8 that combines arsenic oxidation and chromium reduction.</title>
        <authorList>
            <person name="Li X."/>
            <person name="Yu c."/>
        </authorList>
    </citation>
    <scope>NUCLEOTIDE SEQUENCE</scope>
    <source>
        <strain evidence="7">M8</strain>
    </source>
</reference>
<comment type="subcellular location">
    <subcellularLocation>
        <location evidence="1">Cell membrane</location>
        <topology evidence="1">Multi-pass membrane protein</topology>
    </subcellularLocation>
</comment>
<protein>
    <submittedName>
        <fullName evidence="7">MFS transporter</fullName>
    </submittedName>
</protein>
<keyword evidence="5 6" id="KW-0472">Membrane</keyword>
<evidence type="ECO:0000256" key="6">
    <source>
        <dbReference type="SAM" id="Phobius"/>
    </source>
</evidence>
<keyword evidence="3 6" id="KW-0812">Transmembrane</keyword>
<feature type="transmembrane region" description="Helical" evidence="6">
    <location>
        <begin position="76"/>
        <end position="95"/>
    </location>
</feature>
<keyword evidence="2" id="KW-1003">Cell membrane</keyword>
<dbReference type="RefSeq" id="WP_110818916.1">
    <property type="nucleotide sequence ID" value="NZ_CP098807.1"/>
</dbReference>